<sequence length="343" mass="37990">MELGIFTFGDMPLDGSVSQHQRLKDLIEEVELADQVGLDVYAIGEHHRPDFVISSPSTLLAAAAMRTKNIRLATAVTVLSSEDPVRVFQQFATIDLISDGRAEIMAGRGSFIESFPLFGYELEDYEELFIEKLDLLLAIRDNEKVTWNKGRHRAAINGMGIYPRPLQEKLPIWIAIGGTPKSVVRAGTLGLPLAIAILGGDLIRFAPLVDLHRKVAAENGHGVLPVGINIHGFVAETSQKARDLFWPGHDRAMNQIGRERGWAPQTRGHFEQECGINGAIGVGSPQEVVEKILRAHEHMQMDRFMMQLSIGYLPHKEIMKSIELYGNVVAPAVRQHVGVKEKV</sequence>
<dbReference type="InterPro" id="IPR011251">
    <property type="entry name" value="Luciferase-like_dom"/>
</dbReference>
<dbReference type="InterPro" id="IPR050766">
    <property type="entry name" value="Bact_Lucif_Oxidored"/>
</dbReference>
<dbReference type="GO" id="GO:0004497">
    <property type="term" value="F:monooxygenase activity"/>
    <property type="evidence" value="ECO:0007669"/>
    <property type="project" value="UniProtKB-KW"/>
</dbReference>
<evidence type="ECO:0000313" key="4">
    <source>
        <dbReference type="EMBL" id="CAB4579771.1"/>
    </source>
</evidence>
<dbReference type="InterPro" id="IPR022290">
    <property type="entry name" value="LLM_Atu2307-like"/>
</dbReference>
<dbReference type="AlphaFoldDB" id="A0A6J6ETA6"/>
<dbReference type="InterPro" id="IPR036661">
    <property type="entry name" value="Luciferase-like_sf"/>
</dbReference>
<evidence type="ECO:0000259" key="3">
    <source>
        <dbReference type="Pfam" id="PF00296"/>
    </source>
</evidence>
<evidence type="ECO:0000256" key="1">
    <source>
        <dbReference type="ARBA" id="ARBA00023002"/>
    </source>
</evidence>
<evidence type="ECO:0000256" key="2">
    <source>
        <dbReference type="ARBA" id="ARBA00023033"/>
    </source>
</evidence>
<organism evidence="4">
    <name type="scientific">freshwater metagenome</name>
    <dbReference type="NCBI Taxonomy" id="449393"/>
    <lineage>
        <taxon>unclassified sequences</taxon>
        <taxon>metagenomes</taxon>
        <taxon>ecological metagenomes</taxon>
    </lineage>
</organism>
<protein>
    <submittedName>
        <fullName evidence="4">Unannotated protein</fullName>
    </submittedName>
</protein>
<dbReference type="EMBL" id="CAEZTU010000037">
    <property type="protein sequence ID" value="CAB4579771.1"/>
    <property type="molecule type" value="Genomic_DNA"/>
</dbReference>
<dbReference type="Pfam" id="PF00296">
    <property type="entry name" value="Bac_luciferase"/>
    <property type="match status" value="1"/>
</dbReference>
<proteinExistence type="predicted"/>
<feature type="domain" description="Luciferase-like" evidence="3">
    <location>
        <begin position="1"/>
        <end position="297"/>
    </location>
</feature>
<dbReference type="Gene3D" id="3.20.20.30">
    <property type="entry name" value="Luciferase-like domain"/>
    <property type="match status" value="1"/>
</dbReference>
<gene>
    <name evidence="4" type="ORF">UFOPK1740_00829</name>
</gene>
<keyword evidence="2" id="KW-0503">Monooxygenase</keyword>
<reference evidence="4" key="1">
    <citation type="submission" date="2020-05" db="EMBL/GenBank/DDBJ databases">
        <authorList>
            <person name="Chiriac C."/>
            <person name="Salcher M."/>
            <person name="Ghai R."/>
            <person name="Kavagutti S V."/>
        </authorList>
    </citation>
    <scope>NUCLEOTIDE SEQUENCE</scope>
</reference>
<dbReference type="SUPFAM" id="SSF51679">
    <property type="entry name" value="Bacterial luciferase-like"/>
    <property type="match status" value="1"/>
</dbReference>
<dbReference type="PANTHER" id="PTHR30137:SF8">
    <property type="entry name" value="BLR5498 PROTEIN"/>
    <property type="match status" value="1"/>
</dbReference>
<name>A0A6J6ETA6_9ZZZZ</name>
<accession>A0A6J6ETA6</accession>
<dbReference type="GO" id="GO:0016705">
    <property type="term" value="F:oxidoreductase activity, acting on paired donors, with incorporation or reduction of molecular oxygen"/>
    <property type="evidence" value="ECO:0007669"/>
    <property type="project" value="InterPro"/>
</dbReference>
<dbReference type="NCBIfam" id="TIGR03858">
    <property type="entry name" value="LLM_2I7G"/>
    <property type="match status" value="1"/>
</dbReference>
<dbReference type="PANTHER" id="PTHR30137">
    <property type="entry name" value="LUCIFERASE-LIKE MONOOXYGENASE"/>
    <property type="match status" value="1"/>
</dbReference>
<dbReference type="GO" id="GO:0005829">
    <property type="term" value="C:cytosol"/>
    <property type="evidence" value="ECO:0007669"/>
    <property type="project" value="TreeGrafter"/>
</dbReference>
<keyword evidence="1" id="KW-0560">Oxidoreductase</keyword>